<gene>
    <name evidence="4" type="ORF">HG263_10800</name>
</gene>
<protein>
    <submittedName>
        <fullName evidence="4">Vanadium-dependent haloperoxidase</fullName>
    </submittedName>
</protein>
<dbReference type="EMBL" id="JABBPG010000003">
    <property type="protein sequence ID" value="NOU51021.1"/>
    <property type="molecule type" value="Genomic_DNA"/>
</dbReference>
<dbReference type="CDD" id="cd03398">
    <property type="entry name" value="PAP2_haloperoxidase"/>
    <property type="match status" value="1"/>
</dbReference>
<accession>A0A849VH26</accession>
<keyword evidence="4" id="KW-0560">Oxidoreductase</keyword>
<dbReference type="PANTHER" id="PTHR34599:SF2">
    <property type="entry name" value="TRAF-TYPE DOMAIN-CONTAINING PROTEIN"/>
    <property type="match status" value="1"/>
</dbReference>
<dbReference type="PANTHER" id="PTHR34599">
    <property type="entry name" value="PEROXIDASE-RELATED"/>
    <property type="match status" value="1"/>
</dbReference>
<dbReference type="Pfam" id="PF21167">
    <property type="entry name" value="DUF6851"/>
    <property type="match status" value="1"/>
</dbReference>
<evidence type="ECO:0000313" key="5">
    <source>
        <dbReference type="Proteomes" id="UP000586305"/>
    </source>
</evidence>
<dbReference type="InterPro" id="IPR052559">
    <property type="entry name" value="V-haloperoxidase"/>
</dbReference>
<sequence length="487" mass="54663">MFKKNRLALAFSMVFAIAGNAVASESIDNKKNSELDHIHAYSEIVIPQLVPVLYESVSPTGGDAPLLLRITALLTNAWFDAIAPYHETAVGVYSKIRRQPAKKRNSYRHMNIATMYASYQVLSNLLPEHEDKWREMMQKAGLNPDKKQINQSTAIGIGNLAGLAVVQARQNDGMNQLGNDDVGAGTAYADSTRYSPVNTAYEIENPSRWQPNMSEHRYGQYSIQQFVTPQLKDTKPYSYSHPSEFVAPYPEASQIENYVRYKAQADEVIQARAAITEEQKLKAELFNDKLTSLAQSGLDTTIQRGLGLAESIQYEFLSNMTTFDTAITIWDNKYRFDAVRPFSAIRHLYGENEVDYKGKPGENMHSVRADRWMSYLPVADHPEYPSASASFCAAHAKVSRQFFGTDELNWKLDYSKGSSTLESGVTPTQDISLEFATWTDFEMDCGNSRFWSGVHFKPSIGAGRQIGKDVADRTYAFVMSHIRGEAK</sequence>
<evidence type="ECO:0000313" key="4">
    <source>
        <dbReference type="EMBL" id="NOU51021.1"/>
    </source>
</evidence>
<dbReference type="InterPro" id="IPR055161">
    <property type="entry name" value="NapH1-like_2nd"/>
</dbReference>
<evidence type="ECO:0000259" key="3">
    <source>
        <dbReference type="Pfam" id="PF22778"/>
    </source>
</evidence>
<dbReference type="AlphaFoldDB" id="A0A849VH26"/>
<dbReference type="InterPro" id="IPR049283">
    <property type="entry name" value="DUF6851"/>
</dbReference>
<feature type="domain" description="DUF6851" evidence="2">
    <location>
        <begin position="73"/>
        <end position="211"/>
    </location>
</feature>
<dbReference type="Proteomes" id="UP000586305">
    <property type="component" value="Unassembled WGS sequence"/>
</dbReference>
<dbReference type="RefSeq" id="WP_171626078.1">
    <property type="nucleotide sequence ID" value="NZ_JABBPG010000003.1"/>
</dbReference>
<evidence type="ECO:0000259" key="2">
    <source>
        <dbReference type="Pfam" id="PF21167"/>
    </source>
</evidence>
<keyword evidence="1" id="KW-0732">Signal</keyword>
<dbReference type="Gene3D" id="1.10.606.20">
    <property type="match status" value="1"/>
</dbReference>
<comment type="caution">
    <text evidence="4">The sequence shown here is derived from an EMBL/GenBank/DDBJ whole genome shotgun (WGS) entry which is preliminary data.</text>
</comment>
<reference evidence="4 5" key="1">
    <citation type="submission" date="2020-04" db="EMBL/GenBank/DDBJ databases">
        <title>Pseudoalteromonas caenipelagi sp. nov., isolated from a tidal flat.</title>
        <authorList>
            <person name="Park S."/>
            <person name="Yoon J.-H."/>
        </authorList>
    </citation>
    <scope>NUCLEOTIDE SEQUENCE [LARGE SCALE GENOMIC DNA]</scope>
    <source>
        <strain evidence="4 5">JBTF-M23</strain>
    </source>
</reference>
<dbReference type="GO" id="GO:0004601">
    <property type="term" value="F:peroxidase activity"/>
    <property type="evidence" value="ECO:0007669"/>
    <property type="project" value="UniProtKB-KW"/>
</dbReference>
<feature type="chain" id="PRO_5033048191" evidence="1">
    <location>
        <begin position="24"/>
        <end position="487"/>
    </location>
</feature>
<organism evidence="4 5">
    <name type="scientific">Pseudoalteromonas caenipelagi</name>
    <dbReference type="NCBI Taxonomy" id="2726988"/>
    <lineage>
        <taxon>Bacteria</taxon>
        <taxon>Pseudomonadati</taxon>
        <taxon>Pseudomonadota</taxon>
        <taxon>Gammaproteobacteria</taxon>
        <taxon>Alteromonadales</taxon>
        <taxon>Pseudoalteromonadaceae</taxon>
        <taxon>Pseudoalteromonas</taxon>
    </lineage>
</organism>
<feature type="domain" description="Vanadium-dependent haloperoxidase NapH1-like second helical-bundle" evidence="3">
    <location>
        <begin position="319"/>
        <end position="487"/>
    </location>
</feature>
<keyword evidence="4" id="KW-0575">Peroxidase</keyword>
<proteinExistence type="predicted"/>
<dbReference type="InterPro" id="IPR036938">
    <property type="entry name" value="PAP2/HPO_sf"/>
</dbReference>
<name>A0A849VH26_9GAMM</name>
<dbReference type="SUPFAM" id="SSF48317">
    <property type="entry name" value="Acid phosphatase/Vanadium-dependent haloperoxidase"/>
    <property type="match status" value="1"/>
</dbReference>
<feature type="signal peptide" evidence="1">
    <location>
        <begin position="1"/>
        <end position="23"/>
    </location>
</feature>
<keyword evidence="5" id="KW-1185">Reference proteome</keyword>
<dbReference type="Pfam" id="PF22778">
    <property type="entry name" value="VCPO_2nd"/>
    <property type="match status" value="1"/>
</dbReference>
<evidence type="ECO:0000256" key="1">
    <source>
        <dbReference type="SAM" id="SignalP"/>
    </source>
</evidence>